<gene>
    <name evidence="2" type="ORF">IAB69_03920</name>
</gene>
<evidence type="ECO:0000313" key="2">
    <source>
        <dbReference type="EMBL" id="HIU61777.1"/>
    </source>
</evidence>
<feature type="chain" id="PRO_5038822268" evidence="1">
    <location>
        <begin position="27"/>
        <end position="416"/>
    </location>
</feature>
<protein>
    <submittedName>
        <fullName evidence="2">Uncharacterized protein</fullName>
    </submittedName>
</protein>
<comment type="caution">
    <text evidence="2">The sequence shown here is derived from an EMBL/GenBank/DDBJ whole genome shotgun (WGS) entry which is preliminary data.</text>
</comment>
<keyword evidence="1" id="KW-0732">Signal</keyword>
<dbReference type="PROSITE" id="PS51257">
    <property type="entry name" value="PROKAR_LIPOPROTEIN"/>
    <property type="match status" value="1"/>
</dbReference>
<dbReference type="Proteomes" id="UP000824110">
    <property type="component" value="Unassembled WGS sequence"/>
</dbReference>
<evidence type="ECO:0000313" key="3">
    <source>
        <dbReference type="Proteomes" id="UP000824110"/>
    </source>
</evidence>
<organism evidence="2 3">
    <name type="scientific">Candidatus Coproplasma excrementigallinarum</name>
    <dbReference type="NCBI Taxonomy" id="2840747"/>
    <lineage>
        <taxon>Bacteria</taxon>
        <taxon>Bacillati</taxon>
        <taxon>Bacillota</taxon>
        <taxon>Clostridia</taxon>
        <taxon>Eubacteriales</taxon>
        <taxon>Candidatus Coproplasma</taxon>
    </lineage>
</organism>
<reference evidence="2" key="2">
    <citation type="journal article" date="2021" name="PeerJ">
        <title>Extensive microbial diversity within the chicken gut microbiome revealed by metagenomics and culture.</title>
        <authorList>
            <person name="Gilroy R."/>
            <person name="Ravi A."/>
            <person name="Getino M."/>
            <person name="Pursley I."/>
            <person name="Horton D.L."/>
            <person name="Alikhan N.F."/>
            <person name="Baker D."/>
            <person name="Gharbi K."/>
            <person name="Hall N."/>
            <person name="Watson M."/>
            <person name="Adriaenssens E.M."/>
            <person name="Foster-Nyarko E."/>
            <person name="Jarju S."/>
            <person name="Secka A."/>
            <person name="Antonio M."/>
            <person name="Oren A."/>
            <person name="Chaudhuri R.R."/>
            <person name="La Ragione R."/>
            <person name="Hildebrand F."/>
            <person name="Pallen M.J."/>
        </authorList>
    </citation>
    <scope>NUCLEOTIDE SEQUENCE</scope>
    <source>
        <strain evidence="2">CHK195-12923</strain>
    </source>
</reference>
<feature type="signal peptide" evidence="1">
    <location>
        <begin position="1"/>
        <end position="26"/>
    </location>
</feature>
<sequence>MKKSLTILALATACAAVLGASGCAAASVRLTVDSYWYIDSHEGIQPTSIDPEDQTPRRTPESLLYELTFDEESGANKSYRVDYFTDSENFAEGEDAHYLRTVFYATTFDWSTDTNEEYRLTAEQAGQLDTDAPHLEGTVETVYVLETEFKVSGMYVFGGKDTAANAENSVEFTDYMNTVTYFRSSRNFLEPVYSYKKVHTTTPLTLNPASAETMCTQIEYEYEVFYNLDCTELTYNYKEFGENDSEANPLNGKVSGLHNSDAFFDNNQLYTAVRGMSLSEGFSANISLFVPENMGVMKVRITGGAQGELNPETDKGIIDALEAKYGTPAIPEKDEESTEETEGEEVQHSYIYYNPVSIASADGRGVVRNVWYAAIPDEDNNTYRATMLYLSQPLSYGLGTWEFTLAEVESVLGDLA</sequence>
<name>A0A9D1SJC5_9FIRM</name>
<evidence type="ECO:0000256" key="1">
    <source>
        <dbReference type="SAM" id="SignalP"/>
    </source>
</evidence>
<proteinExistence type="predicted"/>
<accession>A0A9D1SJC5</accession>
<dbReference type="EMBL" id="DVNE01000038">
    <property type="protein sequence ID" value="HIU61777.1"/>
    <property type="molecule type" value="Genomic_DNA"/>
</dbReference>
<reference evidence="2" key="1">
    <citation type="submission" date="2020-10" db="EMBL/GenBank/DDBJ databases">
        <authorList>
            <person name="Gilroy R."/>
        </authorList>
    </citation>
    <scope>NUCLEOTIDE SEQUENCE</scope>
    <source>
        <strain evidence="2">CHK195-12923</strain>
    </source>
</reference>
<dbReference type="AlphaFoldDB" id="A0A9D1SJC5"/>